<protein>
    <recommendedName>
        <fullName evidence="1">DUF305 domain-containing protein</fullName>
    </recommendedName>
</protein>
<organism evidence="2 3">
    <name type="scientific">Promicromonospora umidemergens</name>
    <dbReference type="NCBI Taxonomy" id="629679"/>
    <lineage>
        <taxon>Bacteria</taxon>
        <taxon>Bacillati</taxon>
        <taxon>Actinomycetota</taxon>
        <taxon>Actinomycetes</taxon>
        <taxon>Micrococcales</taxon>
        <taxon>Promicromonosporaceae</taxon>
        <taxon>Promicromonospora</taxon>
    </lineage>
</organism>
<dbReference type="Pfam" id="PF03713">
    <property type="entry name" value="DUF305"/>
    <property type="match status" value="1"/>
</dbReference>
<keyword evidence="3" id="KW-1185">Reference proteome</keyword>
<gene>
    <name evidence="2" type="ORF">GCM10023198_48190</name>
</gene>
<comment type="caution">
    <text evidence="2">The sequence shown here is derived from an EMBL/GenBank/DDBJ whole genome shotgun (WGS) entry which is preliminary data.</text>
</comment>
<reference evidence="3" key="1">
    <citation type="journal article" date="2019" name="Int. J. Syst. Evol. Microbiol.">
        <title>The Global Catalogue of Microorganisms (GCM) 10K type strain sequencing project: providing services to taxonomists for standard genome sequencing and annotation.</title>
        <authorList>
            <consortium name="The Broad Institute Genomics Platform"/>
            <consortium name="The Broad Institute Genome Sequencing Center for Infectious Disease"/>
            <person name="Wu L."/>
            <person name="Ma J."/>
        </authorList>
    </citation>
    <scope>NUCLEOTIDE SEQUENCE [LARGE SCALE GENOMIC DNA]</scope>
    <source>
        <strain evidence="3">JCM 17975</strain>
    </source>
</reference>
<dbReference type="EMBL" id="BAABHM010000030">
    <property type="protein sequence ID" value="GAA4718887.1"/>
    <property type="molecule type" value="Genomic_DNA"/>
</dbReference>
<evidence type="ECO:0000313" key="2">
    <source>
        <dbReference type="EMBL" id="GAA4718887.1"/>
    </source>
</evidence>
<feature type="domain" description="DUF305" evidence="1">
    <location>
        <begin position="4"/>
        <end position="49"/>
    </location>
</feature>
<accession>A0ABP8Y040</accession>
<dbReference type="Gene3D" id="1.20.1260.10">
    <property type="match status" value="1"/>
</dbReference>
<dbReference type="InterPro" id="IPR012347">
    <property type="entry name" value="Ferritin-like"/>
</dbReference>
<evidence type="ECO:0000313" key="3">
    <source>
        <dbReference type="Proteomes" id="UP001500843"/>
    </source>
</evidence>
<sequence length="54" mass="5724">MCVEPMMVHHEGAIEMAQTEVEDGANEAAVEMASTIVSSQTSEIRTTEGLLAGM</sequence>
<proteinExistence type="predicted"/>
<name>A0ABP8Y040_9MICO</name>
<evidence type="ECO:0000259" key="1">
    <source>
        <dbReference type="Pfam" id="PF03713"/>
    </source>
</evidence>
<dbReference type="Proteomes" id="UP001500843">
    <property type="component" value="Unassembled WGS sequence"/>
</dbReference>
<dbReference type="RefSeq" id="WP_345376226.1">
    <property type="nucleotide sequence ID" value="NZ_BAABHM010000030.1"/>
</dbReference>
<dbReference type="InterPro" id="IPR005183">
    <property type="entry name" value="DUF305_CopM-like"/>
</dbReference>